<evidence type="ECO:0000256" key="2">
    <source>
        <dbReference type="ARBA" id="ARBA00022679"/>
    </source>
</evidence>
<keyword evidence="1" id="KW-0489">Methyltransferase</keyword>
<gene>
    <name evidence="4" type="ORF">METZ01_LOCUS32163</name>
</gene>
<dbReference type="GO" id="GO:0008168">
    <property type="term" value="F:methyltransferase activity"/>
    <property type="evidence" value="ECO:0007669"/>
    <property type="project" value="UniProtKB-KW"/>
</dbReference>
<protein>
    <recommendedName>
        <fullName evidence="3">Methyltransferase domain-containing protein</fullName>
    </recommendedName>
</protein>
<dbReference type="GO" id="GO:0032259">
    <property type="term" value="P:methylation"/>
    <property type="evidence" value="ECO:0007669"/>
    <property type="project" value="UniProtKB-KW"/>
</dbReference>
<accession>A0A381QLI7</accession>
<organism evidence="4">
    <name type="scientific">marine metagenome</name>
    <dbReference type="NCBI Taxonomy" id="408172"/>
    <lineage>
        <taxon>unclassified sequences</taxon>
        <taxon>metagenomes</taxon>
        <taxon>ecological metagenomes</taxon>
    </lineage>
</organism>
<proteinExistence type="predicted"/>
<dbReference type="SUPFAM" id="SSF53335">
    <property type="entry name" value="S-adenosyl-L-methionine-dependent methyltransferases"/>
    <property type="match status" value="1"/>
</dbReference>
<name>A0A381QLI7_9ZZZZ</name>
<evidence type="ECO:0000256" key="1">
    <source>
        <dbReference type="ARBA" id="ARBA00022603"/>
    </source>
</evidence>
<sequence>MMEPLHILTAKELAATTSKTLDEYQQDAAQFWEGTRHHDVSQNIDALLRNIRSKPPFKLIDLGCGPGRDLLTLTQLGHHPIGVDGCQAFVEMAKEQTGCDVWHQDFLNLHLPDSTFDGIFANASMFHVPTQELHRVLQQLYACLKPDGVLFCSNPRGPDIERFTGGRYGAFLEWETWRGYLLGAGFSELEHYYRPQGRPRAEQPWLATLWRRALLTECPSPESS</sequence>
<feature type="domain" description="Methyltransferase" evidence="3">
    <location>
        <begin position="60"/>
        <end position="148"/>
    </location>
</feature>
<dbReference type="InterPro" id="IPR029063">
    <property type="entry name" value="SAM-dependent_MTases_sf"/>
</dbReference>
<dbReference type="AlphaFoldDB" id="A0A381QLI7"/>
<dbReference type="CDD" id="cd02440">
    <property type="entry name" value="AdoMet_MTases"/>
    <property type="match status" value="1"/>
</dbReference>
<reference evidence="4" key="1">
    <citation type="submission" date="2018-05" db="EMBL/GenBank/DDBJ databases">
        <authorList>
            <person name="Lanie J.A."/>
            <person name="Ng W.-L."/>
            <person name="Kazmierczak K.M."/>
            <person name="Andrzejewski T.M."/>
            <person name="Davidsen T.M."/>
            <person name="Wayne K.J."/>
            <person name="Tettelin H."/>
            <person name="Glass J.I."/>
            <person name="Rusch D."/>
            <person name="Podicherti R."/>
            <person name="Tsui H.-C.T."/>
            <person name="Winkler M.E."/>
        </authorList>
    </citation>
    <scope>NUCLEOTIDE SEQUENCE</scope>
</reference>
<dbReference type="Pfam" id="PF13649">
    <property type="entry name" value="Methyltransf_25"/>
    <property type="match status" value="1"/>
</dbReference>
<dbReference type="PANTHER" id="PTHR43861:SF1">
    <property type="entry name" value="TRANS-ACONITATE 2-METHYLTRANSFERASE"/>
    <property type="match status" value="1"/>
</dbReference>
<evidence type="ECO:0000259" key="3">
    <source>
        <dbReference type="Pfam" id="PF13649"/>
    </source>
</evidence>
<dbReference type="Gene3D" id="3.40.50.150">
    <property type="entry name" value="Vaccinia Virus protein VP39"/>
    <property type="match status" value="1"/>
</dbReference>
<evidence type="ECO:0000313" key="4">
    <source>
        <dbReference type="EMBL" id="SUZ79309.1"/>
    </source>
</evidence>
<dbReference type="EMBL" id="UINC01001382">
    <property type="protein sequence ID" value="SUZ79309.1"/>
    <property type="molecule type" value="Genomic_DNA"/>
</dbReference>
<dbReference type="PANTHER" id="PTHR43861">
    <property type="entry name" value="TRANS-ACONITATE 2-METHYLTRANSFERASE-RELATED"/>
    <property type="match status" value="1"/>
</dbReference>
<dbReference type="InterPro" id="IPR041698">
    <property type="entry name" value="Methyltransf_25"/>
</dbReference>
<keyword evidence="2" id="KW-0808">Transferase</keyword>